<evidence type="ECO:0000313" key="1">
    <source>
        <dbReference type="EMBL" id="RXI48482.1"/>
    </source>
</evidence>
<protein>
    <recommendedName>
        <fullName evidence="3">Alpha-clostripain-like protein</fullName>
    </recommendedName>
</protein>
<accession>A0A4Q0VCV1</accession>
<proteinExistence type="predicted"/>
<dbReference type="Gene3D" id="3.40.50.11970">
    <property type="match status" value="1"/>
</dbReference>
<evidence type="ECO:0000313" key="2">
    <source>
        <dbReference type="Proteomes" id="UP000290921"/>
    </source>
</evidence>
<name>A0A4Q0VCV1_CLOTA</name>
<dbReference type="Proteomes" id="UP000290921">
    <property type="component" value="Unassembled WGS sequence"/>
</dbReference>
<dbReference type="PANTHER" id="PTHR37835:SF1">
    <property type="entry name" value="ALPHA-CLOSTRIPAIN"/>
    <property type="match status" value="1"/>
</dbReference>
<evidence type="ECO:0008006" key="3">
    <source>
        <dbReference type="Google" id="ProtNLM"/>
    </source>
</evidence>
<dbReference type="RefSeq" id="WP_129030331.1">
    <property type="nucleotide sequence ID" value="NZ_QMAP01000006.1"/>
</dbReference>
<sequence length="391" mass="44857">MTKNKKKWTLLIYSNGNNEIEPEIYNNFSTLTHLKDINNINVVTEIGRAKSSLVSLINPSKLLYQNQSWNGVRRYALKGSENILVADRAIANMAHPLNLYDFIKWGMENYPAENYALLISGHGLSYIGGITDLTLGNFYTMGIPEMCKVMNLIEEDLKEHIDILILDMCNMNLTEIIYELGFCKNNGCKRVITYWENGPLFGIPLNNIVEFLDNNTQNTNIDNLCKDLMDYLKSPLISYKLNWKELNEIKENFNFMGEYFIQNNIYDTKKVNKLLKTGVPKPCSNYIEEINSLISSLCIYNSSFNKTISIKFISTDLGRAIALYKRLAFTENNAWTKLLSRYDIKSNQKVSDLNPLILSDAAIYSFLKNLNPYLSSQEILDIIKKLKSNSI</sequence>
<gene>
    <name evidence="1" type="ORF">DP130_07050</name>
</gene>
<dbReference type="EMBL" id="QMAP01000006">
    <property type="protein sequence ID" value="RXI48482.1"/>
    <property type="molecule type" value="Genomic_DNA"/>
</dbReference>
<reference evidence="1 2" key="1">
    <citation type="submission" date="2018-06" db="EMBL/GenBank/DDBJ databases">
        <title>Genome conservation of Clostridium tetani.</title>
        <authorList>
            <person name="Bruggemann H."/>
            <person name="Popoff M.R."/>
        </authorList>
    </citation>
    <scope>NUCLEOTIDE SEQUENCE [LARGE SCALE GENOMIC DNA]</scope>
    <source>
        <strain evidence="1 2">2017.061</strain>
    </source>
</reference>
<dbReference type="AlphaFoldDB" id="A0A4Q0VCV1"/>
<dbReference type="InterPro" id="IPR005077">
    <property type="entry name" value="Peptidase_C11"/>
</dbReference>
<comment type="caution">
    <text evidence="1">The sequence shown here is derived from an EMBL/GenBank/DDBJ whole genome shotgun (WGS) entry which is preliminary data.</text>
</comment>
<dbReference type="Pfam" id="PF03415">
    <property type="entry name" value="Peptidase_C11"/>
    <property type="match status" value="1"/>
</dbReference>
<dbReference type="PANTHER" id="PTHR37835">
    <property type="entry name" value="ALPHA-CLOSTRIPAIN"/>
    <property type="match status" value="1"/>
</dbReference>
<organism evidence="1 2">
    <name type="scientific">Clostridium tetani</name>
    <dbReference type="NCBI Taxonomy" id="1513"/>
    <lineage>
        <taxon>Bacteria</taxon>
        <taxon>Bacillati</taxon>
        <taxon>Bacillota</taxon>
        <taxon>Clostridia</taxon>
        <taxon>Eubacteriales</taxon>
        <taxon>Clostridiaceae</taxon>
        <taxon>Clostridium</taxon>
    </lineage>
</organism>